<proteinExistence type="predicted"/>
<accession>A0ACB0K138</accession>
<evidence type="ECO:0000313" key="2">
    <source>
        <dbReference type="Proteomes" id="UP001177021"/>
    </source>
</evidence>
<protein>
    <submittedName>
        <fullName evidence="1">Uncharacterized protein</fullName>
    </submittedName>
</protein>
<gene>
    <name evidence="1" type="ORF">MILVUS5_LOCUS17602</name>
</gene>
<name>A0ACB0K138_TRIPR</name>
<evidence type="ECO:0000313" key="1">
    <source>
        <dbReference type="EMBL" id="CAJ2649517.1"/>
    </source>
</evidence>
<comment type="caution">
    <text evidence="1">The sequence shown here is derived from an EMBL/GenBank/DDBJ whole genome shotgun (WGS) entry which is preliminary data.</text>
</comment>
<dbReference type="Proteomes" id="UP001177021">
    <property type="component" value="Unassembled WGS sequence"/>
</dbReference>
<dbReference type="EMBL" id="CASHSV030000109">
    <property type="protein sequence ID" value="CAJ2649517.1"/>
    <property type="molecule type" value="Genomic_DNA"/>
</dbReference>
<organism evidence="1 2">
    <name type="scientific">Trifolium pratense</name>
    <name type="common">Red clover</name>
    <dbReference type="NCBI Taxonomy" id="57577"/>
    <lineage>
        <taxon>Eukaryota</taxon>
        <taxon>Viridiplantae</taxon>
        <taxon>Streptophyta</taxon>
        <taxon>Embryophyta</taxon>
        <taxon>Tracheophyta</taxon>
        <taxon>Spermatophyta</taxon>
        <taxon>Magnoliopsida</taxon>
        <taxon>eudicotyledons</taxon>
        <taxon>Gunneridae</taxon>
        <taxon>Pentapetalae</taxon>
        <taxon>rosids</taxon>
        <taxon>fabids</taxon>
        <taxon>Fabales</taxon>
        <taxon>Fabaceae</taxon>
        <taxon>Papilionoideae</taxon>
        <taxon>50 kb inversion clade</taxon>
        <taxon>NPAAA clade</taxon>
        <taxon>Hologalegina</taxon>
        <taxon>IRL clade</taxon>
        <taxon>Trifolieae</taxon>
        <taxon>Trifolium</taxon>
    </lineage>
</organism>
<keyword evidence="2" id="KW-1185">Reference proteome</keyword>
<reference evidence="1" key="1">
    <citation type="submission" date="2023-10" db="EMBL/GenBank/DDBJ databases">
        <authorList>
            <person name="Rodriguez Cubillos JULIANA M."/>
            <person name="De Vega J."/>
        </authorList>
    </citation>
    <scope>NUCLEOTIDE SEQUENCE</scope>
</reference>
<sequence length="1299" mass="148862">MEGNDFPCPSPSPFRSSLLKDISNFKTPKRTSFSLNPQQTPSSHYFTASKSKNTTLLRRPKKSSSAATNKLKAFQLEHSNSSRIAQIKKQQSLKSLAKSLTVWLNFLLESPASCGCDISIDGTQIVDASPATTGKRDHGPGISVGVDSSWRTPKRQRKTTMKTCSSRFGKENVSATDLQSSSFSRLRDSLNDVCSFDDFKQRMSVYLSLGTCEEIFQVMNQVTKTIDEGRLNMKAHCPIVTDFGLKDKAIKILMCYNPSWLRIGLYIIFGGDSLVSNGDGDSDQDVIFLKMVIDKLFFKHEGLAKAYAYNKMVEGVYRAGYYENLGNVILKRILLLVLILDKVKCQSCLPIEYGIDGLDGGSPLLFKAESWVKSSSQVIQEFLSSDVMRGEGNLLTHLVILGYKVSHQQGPLVEYDFRVRDLFTDLQDGLKLCRAIHLLQNNSSILKKIVVPSDNRKKKLVNCGAALQYLRLAGVSLIDEDDTVILTEDIINGDKELTTSLLWNMFVHLQLPLLVDKTSLVGEISKIRGLGMDLISSANSSSLELLLKWIQAVCDNYDCPVDNFHSLVDGKAIWCLLDYYFQKELHNVCSLKEVYEKSGKTSIMSVNEYSDALYNFILSQKLTTLLGNFPEVLQISELLQYNGACSDRSVVILVVFLASQLFVKKKVDQLNFHKLLGFAGQSTNLRSLRTVQCHSSSESAQKPYASDVCDNEDAARKFKAIQTWWQDMADRNCSMQPVISILRTSRTTESNTTIRENAARTIQAHVRGLVVRRKFLKMVTAVALLQSVFRAWLKVRQESVCMIFTTGQIYDFSCETLKQSEIYESYAMLFYHRHSFLRLKKSAQLIQKSVRSWLYWRSQQGCSISPDIMIIDMVAAATTVQKFFRGWMARSRYIHQLDQKEKALNLAEQKLIFDLETKAAVSIQLAWKNYICCESTRKEHLFATKIQCNFRRWLLRKQFLNQIQAVIKIQSYFRMWRCVNAIQNFKTMFKAVIVIQSFFRGWIARKDACARRYIHQLHQKEKKEHLFATKIQCNFRRWLLRKQFLNQIQAVIKIQSYFRMWTCVKAIQNFKTMFKAVIVIQSFFRGWIARKDACARRNQIVEIQRYCRGWLVKRNFLFQRDAIIKIQSVSRSLKCQKTLNCQKDAALEIQRFIRGHLTRNRILGSASNLRAADTGSCTSRPVGLRCFQLEAFMSAIVKLQRWWKGLLLLKRRIRSAILIQSCTRGWIARRKAIVETHCINVIEALKSQEYAALELQRYIRGHLTRNLLLVLLSYVQLLLDAFQNQLAVLVFSWNCSCFK</sequence>